<dbReference type="HOGENOM" id="CLU_000445_5_0_9"/>
<dbReference type="PaxDb" id="411902-CLOBOL_04680"/>
<evidence type="ECO:0000313" key="13">
    <source>
        <dbReference type="EMBL" id="EDP14988.1"/>
    </source>
</evidence>
<dbReference type="GO" id="GO:0000160">
    <property type="term" value="P:phosphorelay signal transduction system"/>
    <property type="evidence" value="ECO:0007669"/>
    <property type="project" value="UniProtKB-KW"/>
</dbReference>
<evidence type="ECO:0000259" key="12">
    <source>
        <dbReference type="PROSITE" id="PS50110"/>
    </source>
</evidence>
<evidence type="ECO:0000259" key="11">
    <source>
        <dbReference type="PROSITE" id="PS01124"/>
    </source>
</evidence>
<dbReference type="eggNOG" id="COG4753">
    <property type="taxonomic scope" value="Bacteria"/>
</dbReference>
<dbReference type="GO" id="GO:0005737">
    <property type="term" value="C:cytoplasm"/>
    <property type="evidence" value="ECO:0007669"/>
    <property type="project" value="UniProtKB-SubCell"/>
</dbReference>
<feature type="domain" description="Response regulatory" evidence="12">
    <location>
        <begin position="3"/>
        <end position="120"/>
    </location>
</feature>
<evidence type="ECO:0000256" key="3">
    <source>
        <dbReference type="ARBA" id="ARBA00022490"/>
    </source>
</evidence>
<dbReference type="InterPro" id="IPR009057">
    <property type="entry name" value="Homeodomain-like_sf"/>
</dbReference>
<dbReference type="Gene3D" id="3.40.50.2300">
    <property type="match status" value="1"/>
</dbReference>
<name>A8RWS2_ENTBW</name>
<keyword evidence="4 10" id="KW-0597">Phosphoprotein</keyword>
<dbReference type="GO" id="GO:0003700">
    <property type="term" value="F:DNA-binding transcription factor activity"/>
    <property type="evidence" value="ECO:0007669"/>
    <property type="project" value="InterPro"/>
</dbReference>
<comment type="subcellular location">
    <subcellularLocation>
        <location evidence="1">Cytoplasm</location>
    </subcellularLocation>
</comment>
<reference evidence="13 14" key="2">
    <citation type="submission" date="2007-09" db="EMBL/GenBank/DDBJ databases">
        <title>Draft genome sequence of Clostridium bolteae (ATCC BAA-613).</title>
        <authorList>
            <person name="Sudarsanam P."/>
            <person name="Ley R."/>
            <person name="Guruge J."/>
            <person name="Turnbaugh P.J."/>
            <person name="Mahowald M."/>
            <person name="Liep D."/>
            <person name="Gordon J."/>
        </authorList>
    </citation>
    <scope>NUCLEOTIDE SEQUENCE [LARGE SCALE GENOMIC DNA]</scope>
    <source>
        <strain evidence="14">ATCC BAA-613 / DSM 15670 / CCUG 46953 / JCM 12243 / WAL 16351</strain>
    </source>
</reference>
<evidence type="ECO:0000256" key="7">
    <source>
        <dbReference type="ARBA" id="ARBA00023125"/>
    </source>
</evidence>
<evidence type="ECO:0000256" key="1">
    <source>
        <dbReference type="ARBA" id="ARBA00004496"/>
    </source>
</evidence>
<organism evidence="13 14">
    <name type="scientific">Enterocloster bolteae (strain ATCC BAA-613 / DSM 15670 / CCUG 46953 / JCM 12243 / WAL 16351)</name>
    <name type="common">Clostridium bolteae</name>
    <dbReference type="NCBI Taxonomy" id="411902"/>
    <lineage>
        <taxon>Bacteria</taxon>
        <taxon>Bacillati</taxon>
        <taxon>Bacillota</taxon>
        <taxon>Clostridia</taxon>
        <taxon>Lachnospirales</taxon>
        <taxon>Lachnospiraceae</taxon>
        <taxon>Enterocloster</taxon>
    </lineage>
</organism>
<feature type="modified residue" description="4-aspartylphosphate" evidence="10">
    <location>
        <position position="55"/>
    </location>
</feature>
<dbReference type="SMART" id="SM00342">
    <property type="entry name" value="HTH_ARAC"/>
    <property type="match status" value="1"/>
</dbReference>
<dbReference type="InterPro" id="IPR051552">
    <property type="entry name" value="HptR"/>
</dbReference>
<sequence>MLKLVIADDEKIIRETIRNFIDWQSIGIEVVGVCSNGVEAYETILDYYPDIVLTDIKMPGFSGLELVKKIKEIDNNIQFIILSGYDSFEYAKEAMQFGIHHYLLKPCNEHQIIDAINAVKEDCYKQRSFLAMQKQQKDNEKNLAQNVMKNLIFECISSESSMLSLTKNYEQLLDFSYTEYKLYYIFYLEKKHLGDCLEQLSAYFKSNFPSLPVHMIYVKNTLIFFFEDCAPTYTDLNEYIHGFSFKEQSVSIEFKSYSFLNLGALLNSLMPKLKRYEQISLIEHFHSIQFVNHTALFEKTEYFISRIFQDNPDETAAQDLYDLFSSIQDIAFLKALITDIFFRLLTTSHQTFVSSEQINSYIENVNHYKNPQELIHYFSGQLDGIMQSGKKGASSSRDFIFKVISLVDEYLSNPNLSLKWIAENHLYMNVDYLSKQFVKQTGVKFSSYLASKRMEKAKELLLNGNNEKISEIAEQVGCGDNPQYFSQLFKKYAGMTPSAYLKHHAL</sequence>
<keyword evidence="7" id="KW-0238">DNA-binding</keyword>
<dbReference type="SUPFAM" id="SSF52172">
    <property type="entry name" value="CheY-like"/>
    <property type="match status" value="1"/>
</dbReference>
<evidence type="ECO:0000256" key="6">
    <source>
        <dbReference type="ARBA" id="ARBA00023015"/>
    </source>
</evidence>
<reference evidence="13 14" key="1">
    <citation type="submission" date="2007-08" db="EMBL/GenBank/DDBJ databases">
        <authorList>
            <person name="Fulton L."/>
            <person name="Clifton S."/>
            <person name="Fulton B."/>
            <person name="Xu J."/>
            <person name="Minx P."/>
            <person name="Pepin K.H."/>
            <person name="Johnson M."/>
            <person name="Thiruvilangam P."/>
            <person name="Bhonagiri V."/>
            <person name="Nash W.E."/>
            <person name="Mardis E.R."/>
            <person name="Wilson R.K."/>
        </authorList>
    </citation>
    <scope>NUCLEOTIDE SEQUENCE [LARGE SCALE GENOMIC DNA]</scope>
    <source>
        <strain evidence="14">ATCC BAA-613 / DSM 15670 / CCUG 46953 / JCM 12243 / WAL 16351</strain>
    </source>
</reference>
<dbReference type="InterPro" id="IPR018060">
    <property type="entry name" value="HTH_AraC"/>
</dbReference>
<dbReference type="InterPro" id="IPR001789">
    <property type="entry name" value="Sig_transdc_resp-reg_receiver"/>
</dbReference>
<comment type="caution">
    <text evidence="13">The sequence shown here is derived from an EMBL/GenBank/DDBJ whole genome shotgun (WGS) entry which is preliminary data.</text>
</comment>
<proteinExistence type="predicted"/>
<dbReference type="PANTHER" id="PTHR42713:SF3">
    <property type="entry name" value="TRANSCRIPTIONAL REGULATORY PROTEIN HPTR"/>
    <property type="match status" value="1"/>
</dbReference>
<dbReference type="EMBL" id="ABCC02000037">
    <property type="protein sequence ID" value="EDP14988.1"/>
    <property type="molecule type" value="Genomic_DNA"/>
</dbReference>
<dbReference type="PROSITE" id="PS50110">
    <property type="entry name" value="RESPONSE_REGULATORY"/>
    <property type="match status" value="1"/>
</dbReference>
<feature type="domain" description="HTH araC/xylS-type" evidence="11">
    <location>
        <begin position="401"/>
        <end position="503"/>
    </location>
</feature>
<gene>
    <name evidence="13" type="ORF">CLOBOL_04680</name>
</gene>
<keyword evidence="3" id="KW-0963">Cytoplasm</keyword>
<dbReference type="Proteomes" id="UP000005396">
    <property type="component" value="Unassembled WGS sequence"/>
</dbReference>
<evidence type="ECO:0000256" key="5">
    <source>
        <dbReference type="ARBA" id="ARBA00023012"/>
    </source>
</evidence>
<keyword evidence="8" id="KW-0804">Transcription</keyword>
<dbReference type="InterPro" id="IPR011006">
    <property type="entry name" value="CheY-like_superfamily"/>
</dbReference>
<dbReference type="SMART" id="SM00448">
    <property type="entry name" value="REC"/>
    <property type="match status" value="1"/>
</dbReference>
<dbReference type="RefSeq" id="WP_002564513.1">
    <property type="nucleotide sequence ID" value="NZ_DS480692.1"/>
</dbReference>
<keyword evidence="6" id="KW-0805">Transcription regulation</keyword>
<dbReference type="CDD" id="cd17536">
    <property type="entry name" value="REC_YesN-like"/>
    <property type="match status" value="1"/>
</dbReference>
<dbReference type="SUPFAM" id="SSF46689">
    <property type="entry name" value="Homeodomain-like"/>
    <property type="match status" value="1"/>
</dbReference>
<evidence type="ECO:0000256" key="10">
    <source>
        <dbReference type="PROSITE-ProRule" id="PRU00169"/>
    </source>
</evidence>
<evidence type="ECO:0000256" key="8">
    <source>
        <dbReference type="ARBA" id="ARBA00023163"/>
    </source>
</evidence>
<dbReference type="eggNOG" id="COG2207">
    <property type="taxonomic scope" value="Bacteria"/>
</dbReference>
<keyword evidence="5" id="KW-0902">Two-component regulatory system</keyword>
<dbReference type="AlphaFoldDB" id="A8RWS2"/>
<evidence type="ECO:0000256" key="9">
    <source>
        <dbReference type="ARBA" id="ARBA00024867"/>
    </source>
</evidence>
<evidence type="ECO:0000256" key="2">
    <source>
        <dbReference type="ARBA" id="ARBA00018672"/>
    </source>
</evidence>
<dbReference type="Pfam" id="PF00072">
    <property type="entry name" value="Response_reg"/>
    <property type="match status" value="1"/>
</dbReference>
<dbReference type="Pfam" id="PF12833">
    <property type="entry name" value="HTH_18"/>
    <property type="match status" value="1"/>
</dbReference>
<protein>
    <recommendedName>
        <fullName evidence="2">Stage 0 sporulation protein A homolog</fullName>
    </recommendedName>
</protein>
<comment type="function">
    <text evidence="9">May play the central regulatory role in sporulation. It may be an element of the effector pathway responsible for the activation of sporulation genes in response to nutritional stress. Spo0A may act in concert with spo0H (a sigma factor) to control the expression of some genes that are critical to the sporulation process.</text>
</comment>
<evidence type="ECO:0000256" key="4">
    <source>
        <dbReference type="ARBA" id="ARBA00022553"/>
    </source>
</evidence>
<accession>A8RWS2</accession>
<dbReference type="PANTHER" id="PTHR42713">
    <property type="entry name" value="HISTIDINE KINASE-RELATED"/>
    <property type="match status" value="1"/>
</dbReference>
<dbReference type="PROSITE" id="PS01124">
    <property type="entry name" value="HTH_ARAC_FAMILY_2"/>
    <property type="match status" value="1"/>
</dbReference>
<dbReference type="GO" id="GO:0043565">
    <property type="term" value="F:sequence-specific DNA binding"/>
    <property type="evidence" value="ECO:0007669"/>
    <property type="project" value="InterPro"/>
</dbReference>
<evidence type="ECO:0000313" key="14">
    <source>
        <dbReference type="Proteomes" id="UP000005396"/>
    </source>
</evidence>
<dbReference type="Gene3D" id="1.10.10.60">
    <property type="entry name" value="Homeodomain-like"/>
    <property type="match status" value="2"/>
</dbReference>